<evidence type="ECO:0000313" key="1">
    <source>
        <dbReference type="EMBL" id="SHI29062.1"/>
    </source>
</evidence>
<sequence>MSGATIKKAVNDTDIFMMDFEERLKYINRQMAIMDYHTDMRVSREEGHKAGLEEGHKAGRVEGEKNADRRTAMNMLKAKEPIEKITQYTSLTEAEIHELSKEI</sequence>
<dbReference type="EMBL" id="FQYW01000003">
    <property type="protein sequence ID" value="SHI29062.1"/>
    <property type="molecule type" value="Genomic_DNA"/>
</dbReference>
<dbReference type="RefSeq" id="WP_052211895.1">
    <property type="nucleotide sequence ID" value="NZ_FQYW01000003.1"/>
</dbReference>
<reference evidence="1 2" key="1">
    <citation type="submission" date="2016-11" db="EMBL/GenBank/DDBJ databases">
        <authorList>
            <person name="Jaros S."/>
            <person name="Januszkiewicz K."/>
            <person name="Wedrychowicz H."/>
        </authorList>
    </citation>
    <scope>NUCLEOTIDE SEQUENCE [LARGE SCALE GENOMIC DNA]</scope>
    <source>
        <strain evidence="1 2">DSM 3074</strain>
    </source>
</reference>
<organism evidence="1 2">
    <name type="scientific">Anaerovibrio lipolyticus DSM 3074</name>
    <dbReference type="NCBI Taxonomy" id="1120997"/>
    <lineage>
        <taxon>Bacteria</taxon>
        <taxon>Bacillati</taxon>
        <taxon>Bacillota</taxon>
        <taxon>Negativicutes</taxon>
        <taxon>Selenomonadales</taxon>
        <taxon>Selenomonadaceae</taxon>
        <taxon>Anaerovibrio</taxon>
    </lineage>
</organism>
<dbReference type="Proteomes" id="UP000191240">
    <property type="component" value="Unassembled WGS sequence"/>
</dbReference>
<protein>
    <recommendedName>
        <fullName evidence="3">Transposase/invertase (TIGR01784 family)</fullName>
    </recommendedName>
</protein>
<evidence type="ECO:0000313" key="2">
    <source>
        <dbReference type="Proteomes" id="UP000191240"/>
    </source>
</evidence>
<gene>
    <name evidence="1" type="ORF">SAMN02745671_00061</name>
</gene>
<evidence type="ECO:0008006" key="3">
    <source>
        <dbReference type="Google" id="ProtNLM"/>
    </source>
</evidence>
<proteinExistence type="predicted"/>
<accession>A0A1M5ZXW4</accession>
<name>A0A1M5ZXW4_9FIRM</name>
<dbReference type="AlphaFoldDB" id="A0A1M5ZXW4"/>
<dbReference type="OrthoDB" id="2973070at2"/>